<comment type="caution">
    <text evidence="2">The sequence shown here is derived from an EMBL/GenBank/DDBJ whole genome shotgun (WGS) entry which is preliminary data.</text>
</comment>
<evidence type="ECO:0000313" key="3">
    <source>
        <dbReference type="Proteomes" id="UP000265520"/>
    </source>
</evidence>
<evidence type="ECO:0000313" key="2">
    <source>
        <dbReference type="EMBL" id="MCI95153.1"/>
    </source>
</evidence>
<evidence type="ECO:0000259" key="1">
    <source>
        <dbReference type="Pfam" id="PF17921"/>
    </source>
</evidence>
<dbReference type="InterPro" id="IPR052160">
    <property type="entry name" value="Gypsy_RT_Integrase-like"/>
</dbReference>
<reference evidence="2 3" key="1">
    <citation type="journal article" date="2018" name="Front. Plant Sci.">
        <title>Red Clover (Trifolium pratense) and Zigzag Clover (T. medium) - A Picture of Genomic Similarities and Differences.</title>
        <authorList>
            <person name="Dluhosova J."/>
            <person name="Istvanek J."/>
            <person name="Nedelnik J."/>
            <person name="Repkova J."/>
        </authorList>
    </citation>
    <scope>NUCLEOTIDE SEQUENCE [LARGE SCALE GENOMIC DNA]</scope>
    <source>
        <strain evidence="3">cv. 10/8</strain>
        <tissue evidence="2">Leaf</tissue>
    </source>
</reference>
<organism evidence="2 3">
    <name type="scientific">Trifolium medium</name>
    <dbReference type="NCBI Taxonomy" id="97028"/>
    <lineage>
        <taxon>Eukaryota</taxon>
        <taxon>Viridiplantae</taxon>
        <taxon>Streptophyta</taxon>
        <taxon>Embryophyta</taxon>
        <taxon>Tracheophyta</taxon>
        <taxon>Spermatophyta</taxon>
        <taxon>Magnoliopsida</taxon>
        <taxon>eudicotyledons</taxon>
        <taxon>Gunneridae</taxon>
        <taxon>Pentapetalae</taxon>
        <taxon>rosids</taxon>
        <taxon>fabids</taxon>
        <taxon>Fabales</taxon>
        <taxon>Fabaceae</taxon>
        <taxon>Papilionoideae</taxon>
        <taxon>50 kb inversion clade</taxon>
        <taxon>NPAAA clade</taxon>
        <taxon>Hologalegina</taxon>
        <taxon>IRL clade</taxon>
        <taxon>Trifolieae</taxon>
        <taxon>Trifolium</taxon>
    </lineage>
</organism>
<dbReference type="PANTHER" id="PTHR47266">
    <property type="entry name" value="ENDONUCLEASE-RELATED"/>
    <property type="match status" value="1"/>
</dbReference>
<name>A0A392W5W9_9FABA</name>
<dbReference type="Proteomes" id="UP000265520">
    <property type="component" value="Unassembled WGS sequence"/>
</dbReference>
<proteinExistence type="predicted"/>
<dbReference type="EMBL" id="LXQA011377422">
    <property type="protein sequence ID" value="MCI95153.1"/>
    <property type="molecule type" value="Genomic_DNA"/>
</dbReference>
<dbReference type="Gene3D" id="1.10.340.70">
    <property type="match status" value="1"/>
</dbReference>
<feature type="domain" description="Integrase zinc-binding" evidence="1">
    <location>
        <begin position="1"/>
        <end position="32"/>
    </location>
</feature>
<feature type="non-terminal residue" evidence="2">
    <location>
        <position position="53"/>
    </location>
</feature>
<keyword evidence="3" id="KW-1185">Reference proteome</keyword>
<accession>A0A392W5W9</accession>
<sequence>MYQDLREDFWWPGMKRHVAEYVVSCLTYQKAKIEHQKPAGLLHSLDIPEWKWD</sequence>
<dbReference type="Pfam" id="PF17921">
    <property type="entry name" value="Integrase_H2C2"/>
    <property type="match status" value="1"/>
</dbReference>
<protein>
    <submittedName>
        <fullName evidence="2">Retrotransposon protein putative Ty3-gypsy subclass</fullName>
    </submittedName>
</protein>
<dbReference type="AlphaFoldDB" id="A0A392W5W9"/>
<dbReference type="InterPro" id="IPR041588">
    <property type="entry name" value="Integrase_H2C2"/>
</dbReference>